<comment type="caution">
    <text evidence="2">The sequence shown here is derived from an EMBL/GenBank/DDBJ whole genome shotgun (WGS) entry which is preliminary data.</text>
</comment>
<dbReference type="AlphaFoldDB" id="A0AAD2BPK5"/>
<dbReference type="SUPFAM" id="SSF48317">
    <property type="entry name" value="Acid phosphatase/Vanadium-dependent haloperoxidase"/>
    <property type="match status" value="1"/>
</dbReference>
<organism evidence="2 3">
    <name type="scientific">Ralstonia thomasii</name>
    <dbReference type="NCBI Taxonomy" id="3058596"/>
    <lineage>
        <taxon>Bacteria</taxon>
        <taxon>Pseudomonadati</taxon>
        <taxon>Pseudomonadota</taxon>
        <taxon>Betaproteobacteria</taxon>
        <taxon>Burkholderiales</taxon>
        <taxon>Burkholderiaceae</taxon>
        <taxon>Ralstonia</taxon>
    </lineage>
</organism>
<reference evidence="2" key="1">
    <citation type="submission" date="2023-07" db="EMBL/GenBank/DDBJ databases">
        <authorList>
            <person name="Peeters C."/>
        </authorList>
    </citation>
    <scope>NUCLEOTIDE SEQUENCE</scope>
    <source>
        <strain evidence="2">R-77560</strain>
    </source>
</reference>
<accession>A0AAD2BPK5</accession>
<dbReference type="InterPro" id="IPR011050">
    <property type="entry name" value="Pectin_lyase_fold/virulence"/>
</dbReference>
<protein>
    <submittedName>
        <fullName evidence="2">Uncharacterized protein</fullName>
    </submittedName>
</protein>
<dbReference type="Gene3D" id="1.20.144.10">
    <property type="entry name" value="Phosphatidic acid phosphatase type 2/haloperoxidase"/>
    <property type="match status" value="1"/>
</dbReference>
<dbReference type="EMBL" id="CATZAZ010000002">
    <property type="protein sequence ID" value="CAJ0784174.1"/>
    <property type="molecule type" value="Genomic_DNA"/>
</dbReference>
<gene>
    <name evidence="2" type="ORF">R77560_01125</name>
</gene>
<dbReference type="Proteomes" id="UP001189756">
    <property type="component" value="Unassembled WGS sequence"/>
</dbReference>
<dbReference type="InterPro" id="IPR036938">
    <property type="entry name" value="PAP2/HPO_sf"/>
</dbReference>
<evidence type="ECO:0000313" key="3">
    <source>
        <dbReference type="Proteomes" id="UP001189756"/>
    </source>
</evidence>
<keyword evidence="1" id="KW-0732">Signal</keyword>
<proteinExistence type="predicted"/>
<dbReference type="NCBIfam" id="TIGR02601">
    <property type="entry name" value="autotrns_rpt"/>
    <property type="match status" value="1"/>
</dbReference>
<dbReference type="InterPro" id="IPR013425">
    <property type="entry name" value="Autotrns_rpt"/>
</dbReference>
<name>A0AAD2BPK5_9RALS</name>
<dbReference type="Pfam" id="PF12951">
    <property type="entry name" value="PATR"/>
    <property type="match status" value="1"/>
</dbReference>
<evidence type="ECO:0000313" key="2">
    <source>
        <dbReference type="EMBL" id="CAJ0784174.1"/>
    </source>
</evidence>
<evidence type="ECO:0000256" key="1">
    <source>
        <dbReference type="ARBA" id="ARBA00022729"/>
    </source>
</evidence>
<dbReference type="SUPFAM" id="SSF51126">
    <property type="entry name" value="Pectin lyase-like"/>
    <property type="match status" value="1"/>
</dbReference>
<sequence>MLARGQELGENRILAGMHSPLDVMSGRMIGIAAAAANLVDPANAALKAAAFTQAHTALMAQTGTDATTFPALAQSGTPATDRFADYATNQANFTRRMTFGFSQISATTLAPVVPKGAEVLLETRFPYLSADQRRVVLKTTELASGYPVLDDAEGWGRLNLFAAADDYGAFNGNVIVSMDATQGGFNAADTWRNAISGAGKLTLQGTGRLRLAGANTYTGGTQVASGVLEADSANAFGTGDVYVGAGTLAVNAPAAVAIAGKFTQLQGTTLDLAIGPNGQGKLSVAGLTTIAGGTLHLKFVNGYTPKVGDTIAVVDGAGSNRQFSTVVVDGFQATAIYTATGIQVHLDA</sequence>